<evidence type="ECO:0008006" key="4">
    <source>
        <dbReference type="Google" id="ProtNLM"/>
    </source>
</evidence>
<evidence type="ECO:0000256" key="1">
    <source>
        <dbReference type="SAM" id="Phobius"/>
    </source>
</evidence>
<dbReference type="RefSeq" id="WP_143515386.1">
    <property type="nucleotide sequence ID" value="NZ_FWFT01000002.1"/>
</dbReference>
<proteinExistence type="predicted"/>
<keyword evidence="1" id="KW-0472">Membrane</keyword>
<feature type="transmembrane region" description="Helical" evidence="1">
    <location>
        <begin position="72"/>
        <end position="96"/>
    </location>
</feature>
<evidence type="ECO:0000313" key="3">
    <source>
        <dbReference type="Proteomes" id="UP000193623"/>
    </source>
</evidence>
<dbReference type="OrthoDB" id="7951379at2"/>
<keyword evidence="1" id="KW-0812">Transmembrane</keyword>
<reference evidence="2 3" key="1">
    <citation type="submission" date="2017-03" db="EMBL/GenBank/DDBJ databases">
        <authorList>
            <person name="Afonso C.L."/>
            <person name="Miller P.J."/>
            <person name="Scott M.A."/>
            <person name="Spackman E."/>
            <person name="Goraichik I."/>
            <person name="Dimitrov K.M."/>
            <person name="Suarez D.L."/>
            <person name="Swayne D.E."/>
        </authorList>
    </citation>
    <scope>NUCLEOTIDE SEQUENCE [LARGE SCALE GENOMIC DNA]</scope>
    <source>
        <strain evidence="2 3">CECT 8397</strain>
    </source>
</reference>
<protein>
    <recommendedName>
        <fullName evidence="4">DNA methyltransferase</fullName>
    </recommendedName>
</protein>
<organism evidence="2 3">
    <name type="scientific">Pseudooctadecabacter jejudonensis</name>
    <dbReference type="NCBI Taxonomy" id="1391910"/>
    <lineage>
        <taxon>Bacteria</taxon>
        <taxon>Pseudomonadati</taxon>
        <taxon>Pseudomonadota</taxon>
        <taxon>Alphaproteobacteria</taxon>
        <taxon>Rhodobacterales</taxon>
        <taxon>Paracoccaceae</taxon>
        <taxon>Pseudooctadecabacter</taxon>
    </lineage>
</organism>
<dbReference type="Proteomes" id="UP000193623">
    <property type="component" value="Unassembled WGS sequence"/>
</dbReference>
<gene>
    <name evidence="2" type="ORF">PSJ8397_01324</name>
</gene>
<keyword evidence="3" id="KW-1185">Reference proteome</keyword>
<dbReference type="AlphaFoldDB" id="A0A1Y5S0Q9"/>
<name>A0A1Y5S0Q9_9RHOB</name>
<dbReference type="EMBL" id="FWFT01000002">
    <property type="protein sequence ID" value="SLN29685.1"/>
    <property type="molecule type" value="Genomic_DNA"/>
</dbReference>
<evidence type="ECO:0000313" key="2">
    <source>
        <dbReference type="EMBL" id="SLN29685.1"/>
    </source>
</evidence>
<keyword evidence="1" id="KW-1133">Transmembrane helix</keyword>
<sequence length="102" mass="9374">MEMILGLLIPALSGAAGGNITGKISETLNAGGMLNTVLGAVGGLGAGTILGQLGIDAPTGEAAAEAASNFDIGALIGAVGGGAAGGGVLASVVGVIKSAMNK</sequence>
<accession>A0A1Y5S0Q9</accession>